<gene>
    <name evidence="2" type="ORF">FSB_LOCUS34036</name>
</gene>
<accession>A0A2N9H3P0</accession>
<name>A0A2N9H3P0_FAGSY</name>
<evidence type="ECO:0000313" key="2">
    <source>
        <dbReference type="EMBL" id="SPD06154.1"/>
    </source>
</evidence>
<organism evidence="2">
    <name type="scientific">Fagus sylvatica</name>
    <name type="common">Beechnut</name>
    <dbReference type="NCBI Taxonomy" id="28930"/>
    <lineage>
        <taxon>Eukaryota</taxon>
        <taxon>Viridiplantae</taxon>
        <taxon>Streptophyta</taxon>
        <taxon>Embryophyta</taxon>
        <taxon>Tracheophyta</taxon>
        <taxon>Spermatophyta</taxon>
        <taxon>Magnoliopsida</taxon>
        <taxon>eudicotyledons</taxon>
        <taxon>Gunneridae</taxon>
        <taxon>Pentapetalae</taxon>
        <taxon>rosids</taxon>
        <taxon>fabids</taxon>
        <taxon>Fagales</taxon>
        <taxon>Fagaceae</taxon>
        <taxon>Fagus</taxon>
    </lineage>
</organism>
<reference evidence="2" key="1">
    <citation type="submission" date="2018-02" db="EMBL/GenBank/DDBJ databases">
        <authorList>
            <person name="Cohen D.B."/>
            <person name="Kent A.D."/>
        </authorList>
    </citation>
    <scope>NUCLEOTIDE SEQUENCE</scope>
</reference>
<proteinExistence type="predicted"/>
<dbReference type="AlphaFoldDB" id="A0A2N9H3P0"/>
<evidence type="ECO:0000256" key="1">
    <source>
        <dbReference type="SAM" id="MobiDB-lite"/>
    </source>
</evidence>
<feature type="region of interest" description="Disordered" evidence="1">
    <location>
        <begin position="80"/>
        <end position="105"/>
    </location>
</feature>
<protein>
    <submittedName>
        <fullName evidence="2">Uncharacterized protein</fullName>
    </submittedName>
</protein>
<sequence>MVSKGKSKKNLFAIFCANRQPDARNARVRRATLDPICLEAMDANMGDWVEDLGVLVGEDLSWMDVTVPIEPTFLSYKVKDLDDCNDSTDDRGSDDMRGTDDNDDL</sequence>
<dbReference type="EMBL" id="OIVN01002754">
    <property type="protein sequence ID" value="SPD06154.1"/>
    <property type="molecule type" value="Genomic_DNA"/>
</dbReference>